<keyword evidence="2" id="KW-1185">Reference proteome</keyword>
<reference evidence="1 2" key="1">
    <citation type="submission" date="2020-09" db="EMBL/GenBank/DDBJ databases">
        <title>Pseudoxanthomonas sp. CAU 1598 isolated from sand of Yaerae Beach.</title>
        <authorList>
            <person name="Kim W."/>
        </authorList>
    </citation>
    <scope>NUCLEOTIDE SEQUENCE [LARGE SCALE GENOMIC DNA]</scope>
    <source>
        <strain evidence="1 2">CAU 1598</strain>
    </source>
</reference>
<protein>
    <submittedName>
        <fullName evidence="1">Uncharacterized protein</fullName>
    </submittedName>
</protein>
<dbReference type="EMBL" id="JACYTR010000040">
    <property type="protein sequence ID" value="MBD8527080.1"/>
    <property type="molecule type" value="Genomic_DNA"/>
</dbReference>
<name>A0AAW3ZQ69_9GAMM</name>
<evidence type="ECO:0000313" key="2">
    <source>
        <dbReference type="Proteomes" id="UP000613768"/>
    </source>
</evidence>
<dbReference type="Proteomes" id="UP000613768">
    <property type="component" value="Unassembled WGS sequence"/>
</dbReference>
<accession>A0AAW3ZQ69</accession>
<sequence length="358" mass="38883">MSSIPLSVQRAFVIGPIGDRDAPSEDPRRIVYEQAIEVLEQVIVPACEAFGIEAFRADQIHTTGEIPDQVFRHLRDAPFVIADLSGANPNVMYELGLRHTTGKVTIQIGERGRLPFDIASIRTIMFNRSPGGMVEARKLLAKSLADCLESGGEHVAATRIWFESFEDLSPKSLDSSGEESDEPGFLELIADSEESLQSLAQAFQETTDITGEITQVLSQGTVHLQGVDKSGGSASARLASVNRVASLLNDPTSRFEVTAGALSQCVDRLEPGLRFLAARLSEDRDAIRSNPGFIQSVRSMASGANTAALNARRFIEIIDKVGSASRDMRRVTSRLSKTLVKVADASERLVALEPLFEE</sequence>
<proteinExistence type="predicted"/>
<dbReference type="AlphaFoldDB" id="A0AAW3ZQ69"/>
<comment type="caution">
    <text evidence="1">The sequence shown here is derived from an EMBL/GenBank/DDBJ whole genome shotgun (WGS) entry which is preliminary data.</text>
</comment>
<organism evidence="1 2">
    <name type="scientific">Pseudomarimonas arenosa</name>
    <dbReference type="NCBI Taxonomy" id="2774145"/>
    <lineage>
        <taxon>Bacteria</taxon>
        <taxon>Pseudomonadati</taxon>
        <taxon>Pseudomonadota</taxon>
        <taxon>Gammaproteobacteria</taxon>
        <taxon>Lysobacterales</taxon>
        <taxon>Lysobacteraceae</taxon>
        <taxon>Pseudomarimonas</taxon>
    </lineage>
</organism>
<gene>
    <name evidence="1" type="ORF">IFO71_15165</name>
</gene>
<evidence type="ECO:0000313" key="1">
    <source>
        <dbReference type="EMBL" id="MBD8527080.1"/>
    </source>
</evidence>
<dbReference type="RefSeq" id="WP_192030502.1">
    <property type="nucleotide sequence ID" value="NZ_JACYTR010000040.1"/>
</dbReference>